<accession>A0AC60A5S2</accession>
<gene>
    <name evidence="1" type="ORF">MRATA1EN22A_LOCUS26915</name>
</gene>
<protein>
    <submittedName>
        <fullName evidence="1">Uncharacterized protein</fullName>
    </submittedName>
</protein>
<reference evidence="1" key="1">
    <citation type="submission" date="2023-05" db="EMBL/GenBank/DDBJ databases">
        <authorList>
            <consortium name="ELIXIR-Norway"/>
        </authorList>
    </citation>
    <scope>NUCLEOTIDE SEQUENCE</scope>
</reference>
<name>A0AC60A5S2_RANTA</name>
<organism evidence="1 2">
    <name type="scientific">Rangifer tarandus platyrhynchus</name>
    <name type="common">Svalbard reindeer</name>
    <dbReference type="NCBI Taxonomy" id="3082113"/>
    <lineage>
        <taxon>Eukaryota</taxon>
        <taxon>Metazoa</taxon>
        <taxon>Chordata</taxon>
        <taxon>Craniata</taxon>
        <taxon>Vertebrata</taxon>
        <taxon>Euteleostomi</taxon>
        <taxon>Mammalia</taxon>
        <taxon>Eutheria</taxon>
        <taxon>Laurasiatheria</taxon>
        <taxon>Artiodactyla</taxon>
        <taxon>Ruminantia</taxon>
        <taxon>Pecora</taxon>
        <taxon>Cervidae</taxon>
        <taxon>Odocoileinae</taxon>
        <taxon>Rangifer</taxon>
    </lineage>
</organism>
<sequence>MWGACPGPSFTDKKTEFRGAGPKDCAAPHPHGRAAANSCCWPWSLPRGPGCWVSGRKPEGGISHLRMRPPACGFGRPVLRGVPVQHPRLAAPSADPHPLPQLGKDGGGVCVCLCVCV</sequence>
<reference evidence="1" key="2">
    <citation type="submission" date="2025-03" db="EMBL/GenBank/DDBJ databases">
        <authorList>
            <consortium name="ELIXIR-Norway"/>
            <consortium name="Elixir Norway"/>
        </authorList>
    </citation>
    <scope>NUCLEOTIDE SEQUENCE</scope>
</reference>
<dbReference type="EMBL" id="OX596091">
    <property type="protein sequence ID" value="CAN0556048.1"/>
    <property type="molecule type" value="Genomic_DNA"/>
</dbReference>
<evidence type="ECO:0000313" key="1">
    <source>
        <dbReference type="EMBL" id="CAN0556048.1"/>
    </source>
</evidence>
<proteinExistence type="predicted"/>
<dbReference type="Proteomes" id="UP001162501">
    <property type="component" value="Chromosome 7"/>
</dbReference>
<evidence type="ECO:0000313" key="2">
    <source>
        <dbReference type="Proteomes" id="UP001162501"/>
    </source>
</evidence>